<proteinExistence type="predicted"/>
<name>A0A2W4RKJ2_9GAMM</name>
<dbReference type="AlphaFoldDB" id="A0A2W4RKJ2"/>
<evidence type="ECO:0000313" key="2">
    <source>
        <dbReference type="Proteomes" id="UP000249396"/>
    </source>
</evidence>
<accession>A0A2W4RKJ2</accession>
<dbReference type="EMBL" id="QJPH01000193">
    <property type="protein sequence ID" value="PZN83116.1"/>
    <property type="molecule type" value="Genomic_DNA"/>
</dbReference>
<reference evidence="1 2" key="1">
    <citation type="journal article" date="2018" name="Aquat. Microb. Ecol.">
        <title>Gammaproteobacterial methanotrophs dominate.</title>
        <authorList>
            <person name="Rissanen A.J."/>
            <person name="Saarenheimo J."/>
            <person name="Tiirola M."/>
            <person name="Peura S."/>
            <person name="Aalto S.L."/>
            <person name="Karvinen A."/>
            <person name="Nykanen H."/>
        </authorList>
    </citation>
    <scope>NUCLEOTIDE SEQUENCE [LARGE SCALE GENOMIC DNA]</scope>
    <source>
        <strain evidence="1">AMbin10</strain>
    </source>
</reference>
<organism evidence="1 2">
    <name type="scientific">Candidatus Methylumidiphilus alinenensis</name>
    <dbReference type="NCBI Taxonomy" id="2202197"/>
    <lineage>
        <taxon>Bacteria</taxon>
        <taxon>Pseudomonadati</taxon>
        <taxon>Pseudomonadota</taxon>
        <taxon>Gammaproteobacteria</taxon>
        <taxon>Methylococcales</taxon>
        <taxon>Candidatus Methylumidiphilus</taxon>
    </lineage>
</organism>
<sequence length="61" mass="6900">MTTSIWLVYSRKQLPEISLAGSQAPAWEPYFLQAPAWPFFGKQELQKTHSQAGALEQANHL</sequence>
<dbReference type="Proteomes" id="UP000249396">
    <property type="component" value="Unassembled WGS sequence"/>
</dbReference>
<protein>
    <submittedName>
        <fullName evidence="1">Uncharacterized protein</fullName>
    </submittedName>
</protein>
<gene>
    <name evidence="1" type="ORF">DM484_05150</name>
</gene>
<comment type="caution">
    <text evidence="1">The sequence shown here is derived from an EMBL/GenBank/DDBJ whole genome shotgun (WGS) entry which is preliminary data.</text>
</comment>
<evidence type="ECO:0000313" key="1">
    <source>
        <dbReference type="EMBL" id="PZN83116.1"/>
    </source>
</evidence>